<organism evidence="3 4">
    <name type="scientific">Rhizoclosmatium globosum</name>
    <dbReference type="NCBI Taxonomy" id="329046"/>
    <lineage>
        <taxon>Eukaryota</taxon>
        <taxon>Fungi</taxon>
        <taxon>Fungi incertae sedis</taxon>
        <taxon>Chytridiomycota</taxon>
        <taxon>Chytridiomycota incertae sedis</taxon>
        <taxon>Chytridiomycetes</taxon>
        <taxon>Chytridiales</taxon>
        <taxon>Chytriomycetaceae</taxon>
        <taxon>Rhizoclosmatium</taxon>
    </lineage>
</organism>
<dbReference type="Proteomes" id="UP000193642">
    <property type="component" value="Unassembled WGS sequence"/>
</dbReference>
<proteinExistence type="predicted"/>
<feature type="transmembrane region" description="Helical" evidence="2">
    <location>
        <begin position="248"/>
        <end position="266"/>
    </location>
</feature>
<keyword evidence="2" id="KW-1133">Transmembrane helix</keyword>
<protein>
    <submittedName>
        <fullName evidence="3">Uncharacterized protein</fullName>
    </submittedName>
</protein>
<feature type="transmembrane region" description="Helical" evidence="2">
    <location>
        <begin position="41"/>
        <end position="66"/>
    </location>
</feature>
<keyword evidence="2" id="KW-0472">Membrane</keyword>
<dbReference type="Gene3D" id="1.20.1070.10">
    <property type="entry name" value="Rhodopsin 7-helix transmembrane proteins"/>
    <property type="match status" value="1"/>
</dbReference>
<evidence type="ECO:0000256" key="1">
    <source>
        <dbReference type="SAM" id="MobiDB-lite"/>
    </source>
</evidence>
<reference evidence="3 4" key="1">
    <citation type="submission" date="2016-07" db="EMBL/GenBank/DDBJ databases">
        <title>Pervasive Adenine N6-methylation of Active Genes in Fungi.</title>
        <authorList>
            <consortium name="DOE Joint Genome Institute"/>
            <person name="Mondo S.J."/>
            <person name="Dannebaum R.O."/>
            <person name="Kuo R.C."/>
            <person name="Labutti K."/>
            <person name="Haridas S."/>
            <person name="Kuo A."/>
            <person name="Salamov A."/>
            <person name="Ahrendt S.R."/>
            <person name="Lipzen A."/>
            <person name="Sullivan W."/>
            <person name="Andreopoulos W.B."/>
            <person name="Clum A."/>
            <person name="Lindquist E."/>
            <person name="Daum C."/>
            <person name="Ramamoorthy G.K."/>
            <person name="Gryganskyi A."/>
            <person name="Culley D."/>
            <person name="Magnuson J.K."/>
            <person name="James T.Y."/>
            <person name="O'Malley M.A."/>
            <person name="Stajich J.E."/>
            <person name="Spatafora J.W."/>
            <person name="Visel A."/>
            <person name="Grigoriev I.V."/>
        </authorList>
    </citation>
    <scope>NUCLEOTIDE SEQUENCE [LARGE SCALE GENOMIC DNA]</scope>
    <source>
        <strain evidence="3 4">JEL800</strain>
    </source>
</reference>
<keyword evidence="4" id="KW-1185">Reference proteome</keyword>
<dbReference type="EMBL" id="MCGO01000047">
    <property type="protein sequence ID" value="ORY37973.1"/>
    <property type="molecule type" value="Genomic_DNA"/>
</dbReference>
<evidence type="ECO:0000256" key="2">
    <source>
        <dbReference type="SAM" id="Phobius"/>
    </source>
</evidence>
<accession>A0A1Y2BTA4</accession>
<feature type="transmembrane region" description="Helical" evidence="2">
    <location>
        <begin position="78"/>
        <end position="100"/>
    </location>
</feature>
<dbReference type="AlphaFoldDB" id="A0A1Y2BTA4"/>
<feature type="transmembrane region" description="Helical" evidence="2">
    <location>
        <begin position="112"/>
        <end position="134"/>
    </location>
</feature>
<name>A0A1Y2BTA4_9FUNG</name>
<feature type="compositionally biased region" description="Polar residues" evidence="1">
    <location>
        <begin position="309"/>
        <end position="320"/>
    </location>
</feature>
<sequence>MEYSLIPSLILNILGCLLSISIAIYLAGFRSGFLGTTIGKWIFVLLLLIVVGSIGCSIGIAALMFSPEWFATTSLPNQLFLALRFPIGCAVAGANFQIALERYWLVFHEESVPFVYTAGFGIHAAATITTVIIASVTSETYNYRRPGGTWQTPTLLVLAIQYMILAFGGLAYLYGKTYLHVVETLKQANAIGLQSDGRQRSEELRMRVLNSCIMLTMAFSNCYTCDAILVLMSLILPQGWNPPKWADVLAHTLVALDMVVTPILIVRLHSSLFEGTVLSTITSRFSSSSKSSKARSKTNGSIGEKDSCNPESGNTASQRGTIPRSMR</sequence>
<dbReference type="OrthoDB" id="2156908at2759"/>
<gene>
    <name evidence="3" type="ORF">BCR33DRAFT_721167</name>
</gene>
<evidence type="ECO:0000313" key="4">
    <source>
        <dbReference type="Proteomes" id="UP000193642"/>
    </source>
</evidence>
<keyword evidence="2" id="KW-0812">Transmembrane</keyword>
<evidence type="ECO:0000313" key="3">
    <source>
        <dbReference type="EMBL" id="ORY37973.1"/>
    </source>
</evidence>
<feature type="region of interest" description="Disordered" evidence="1">
    <location>
        <begin position="289"/>
        <end position="327"/>
    </location>
</feature>
<feature type="transmembrane region" description="Helical" evidence="2">
    <location>
        <begin position="208"/>
        <end position="236"/>
    </location>
</feature>
<feature type="transmembrane region" description="Helical" evidence="2">
    <location>
        <begin position="6"/>
        <end position="29"/>
    </location>
</feature>
<comment type="caution">
    <text evidence="3">The sequence shown here is derived from an EMBL/GenBank/DDBJ whole genome shotgun (WGS) entry which is preliminary data.</text>
</comment>
<feature type="transmembrane region" description="Helical" evidence="2">
    <location>
        <begin position="154"/>
        <end position="174"/>
    </location>
</feature>